<keyword evidence="1" id="KW-1133">Transmembrane helix</keyword>
<evidence type="ECO:0000313" key="2">
    <source>
        <dbReference type="EMBL" id="MDG3006356.1"/>
    </source>
</evidence>
<keyword evidence="3" id="KW-1185">Reference proteome</keyword>
<name>A0ABT6FFU3_9BACT</name>
<accession>A0ABT6FFU3</accession>
<proteinExistence type="predicted"/>
<keyword evidence="1" id="KW-0812">Transmembrane</keyword>
<gene>
    <name evidence="2" type="ORF">PZE19_21505</name>
</gene>
<dbReference type="EMBL" id="JARRAG010000002">
    <property type="protein sequence ID" value="MDG3006356.1"/>
    <property type="molecule type" value="Genomic_DNA"/>
</dbReference>
<feature type="transmembrane region" description="Helical" evidence="1">
    <location>
        <begin position="104"/>
        <end position="127"/>
    </location>
</feature>
<dbReference type="RefSeq" id="WP_277862656.1">
    <property type="nucleotide sequence ID" value="NZ_JARRAG010000002.1"/>
</dbReference>
<keyword evidence="1" id="KW-0472">Membrane</keyword>
<feature type="transmembrane region" description="Helical" evidence="1">
    <location>
        <begin position="133"/>
        <end position="155"/>
    </location>
</feature>
<protein>
    <submittedName>
        <fullName evidence="2">Uncharacterized protein</fullName>
    </submittedName>
</protein>
<feature type="transmembrane region" description="Helical" evidence="1">
    <location>
        <begin position="72"/>
        <end position="92"/>
    </location>
</feature>
<feature type="transmembrane region" description="Helical" evidence="1">
    <location>
        <begin position="35"/>
        <end position="52"/>
    </location>
</feature>
<feature type="transmembrane region" description="Helical" evidence="1">
    <location>
        <begin position="175"/>
        <end position="191"/>
    </location>
</feature>
<evidence type="ECO:0000256" key="1">
    <source>
        <dbReference type="SAM" id="Phobius"/>
    </source>
</evidence>
<evidence type="ECO:0000313" key="3">
    <source>
        <dbReference type="Proteomes" id="UP001216907"/>
    </source>
</evidence>
<feature type="transmembrane region" description="Helical" evidence="1">
    <location>
        <begin position="211"/>
        <end position="228"/>
    </location>
</feature>
<dbReference type="Proteomes" id="UP001216907">
    <property type="component" value="Unassembled WGS sequence"/>
</dbReference>
<organism evidence="2 3">
    <name type="scientific">Paludisphaera mucosa</name>
    <dbReference type="NCBI Taxonomy" id="3030827"/>
    <lineage>
        <taxon>Bacteria</taxon>
        <taxon>Pseudomonadati</taxon>
        <taxon>Planctomycetota</taxon>
        <taxon>Planctomycetia</taxon>
        <taxon>Isosphaerales</taxon>
        <taxon>Isosphaeraceae</taxon>
        <taxon>Paludisphaera</taxon>
    </lineage>
</organism>
<reference evidence="2 3" key="1">
    <citation type="submission" date="2023-03" db="EMBL/GenBank/DDBJ databases">
        <title>Paludisphaera mucosa sp. nov. a novel planctomycete from northern fen.</title>
        <authorList>
            <person name="Ivanova A."/>
        </authorList>
    </citation>
    <scope>NUCLEOTIDE SEQUENCE [LARGE SCALE GENOMIC DNA]</scope>
    <source>
        <strain evidence="2 3">Pla2</strain>
    </source>
</reference>
<comment type="caution">
    <text evidence="2">The sequence shown here is derived from an EMBL/GenBank/DDBJ whole genome shotgun (WGS) entry which is preliminary data.</text>
</comment>
<sequence>MSLTLLSRADAVLREGSAAEPDAPPTAVVSWRSRLAILIAFGMVYGAVMGAYGDSLGDRPLQMLYSALKVPVLLTVSFAISLPTFFVFNTLFGLRDDFPRSVAALSATQAGLTVILSSLAPVTAFAYVSGIGYRPAILLNGLMFATASFGAQAILRRSYRDLIARNPVHATMLRAWLVVYAFVGIQMGWILRPFIGDPTRPTQFFREEGLSNAYVVVIAMIWEVLFGAR</sequence>